<dbReference type="EMBL" id="JBFXLS010000049">
    <property type="protein sequence ID" value="KAL2823846.1"/>
    <property type="molecule type" value="Genomic_DNA"/>
</dbReference>
<keyword evidence="3 6" id="KW-0812">Transmembrane</keyword>
<feature type="transmembrane region" description="Helical" evidence="6">
    <location>
        <begin position="195"/>
        <end position="216"/>
    </location>
</feature>
<feature type="transmembrane region" description="Helical" evidence="6">
    <location>
        <begin position="228"/>
        <end position="247"/>
    </location>
</feature>
<dbReference type="PROSITE" id="PS50850">
    <property type="entry name" value="MFS"/>
    <property type="match status" value="1"/>
</dbReference>
<dbReference type="PROSITE" id="PS00217">
    <property type="entry name" value="SUGAR_TRANSPORT_2"/>
    <property type="match status" value="1"/>
</dbReference>
<feature type="transmembrane region" description="Helical" evidence="6">
    <location>
        <begin position="417"/>
        <end position="436"/>
    </location>
</feature>
<evidence type="ECO:0000313" key="8">
    <source>
        <dbReference type="EMBL" id="KAL2823846.1"/>
    </source>
</evidence>
<feature type="transmembrane region" description="Helical" evidence="6">
    <location>
        <begin position="161"/>
        <end position="183"/>
    </location>
</feature>
<dbReference type="Pfam" id="PF00083">
    <property type="entry name" value="Sugar_tr"/>
    <property type="match status" value="1"/>
</dbReference>
<keyword evidence="4 6" id="KW-1133">Transmembrane helix</keyword>
<keyword evidence="9" id="KW-1185">Reference proteome</keyword>
<gene>
    <name evidence="8" type="ORF">BDW59DRAFT_173293</name>
</gene>
<dbReference type="Gene3D" id="1.20.1250.20">
    <property type="entry name" value="MFS general substrate transporter like domains"/>
    <property type="match status" value="1"/>
</dbReference>
<reference evidence="8 9" key="1">
    <citation type="submission" date="2024-07" db="EMBL/GenBank/DDBJ databases">
        <title>Section-level genome sequencing and comparative genomics of Aspergillus sections Usti and Cavernicolus.</title>
        <authorList>
            <consortium name="Lawrence Berkeley National Laboratory"/>
            <person name="Nybo J.L."/>
            <person name="Vesth T.C."/>
            <person name="Theobald S."/>
            <person name="Frisvad J.C."/>
            <person name="Larsen T.O."/>
            <person name="Kjaerboelling I."/>
            <person name="Rothschild-Mancinelli K."/>
            <person name="Lyhne E.K."/>
            <person name="Kogle M.E."/>
            <person name="Barry K."/>
            <person name="Clum A."/>
            <person name="Na H."/>
            <person name="Ledsgaard L."/>
            <person name="Lin J."/>
            <person name="Lipzen A."/>
            <person name="Kuo A."/>
            <person name="Riley R."/>
            <person name="Mondo S."/>
            <person name="LaButti K."/>
            <person name="Haridas S."/>
            <person name="Pangalinan J."/>
            <person name="Salamov A.A."/>
            <person name="Simmons B.A."/>
            <person name="Magnuson J.K."/>
            <person name="Chen J."/>
            <person name="Drula E."/>
            <person name="Henrissat B."/>
            <person name="Wiebenga A."/>
            <person name="Lubbers R.J."/>
            <person name="Gomes A.C."/>
            <person name="Makela M.R."/>
            <person name="Stajich J."/>
            <person name="Grigoriev I.V."/>
            <person name="Mortensen U.H."/>
            <person name="De vries R.P."/>
            <person name="Baker S.E."/>
            <person name="Andersen M.R."/>
        </authorList>
    </citation>
    <scope>NUCLEOTIDE SEQUENCE [LARGE SCALE GENOMIC DNA]</scope>
    <source>
        <strain evidence="8 9">CBS 600.67</strain>
    </source>
</reference>
<dbReference type="PANTHER" id="PTHR48022:SF2">
    <property type="entry name" value="PLASTIDIC GLUCOSE TRANSPORTER 4"/>
    <property type="match status" value="1"/>
</dbReference>
<name>A0ABR4I7W6_9EURO</name>
<accession>A0ABR4I7W6</accession>
<dbReference type="InterPro" id="IPR005829">
    <property type="entry name" value="Sugar_transporter_CS"/>
</dbReference>
<feature type="transmembrane region" description="Helical" evidence="6">
    <location>
        <begin position="379"/>
        <end position="397"/>
    </location>
</feature>
<feature type="domain" description="Major facilitator superfamily (MFS) profile" evidence="7">
    <location>
        <begin position="61"/>
        <end position="502"/>
    </location>
</feature>
<evidence type="ECO:0000256" key="3">
    <source>
        <dbReference type="ARBA" id="ARBA00022692"/>
    </source>
</evidence>
<feature type="transmembrane region" description="Helical" evidence="6">
    <location>
        <begin position="317"/>
        <end position="340"/>
    </location>
</feature>
<feature type="transmembrane region" description="Helical" evidence="6">
    <location>
        <begin position="136"/>
        <end position="155"/>
    </location>
</feature>
<comment type="caution">
    <text evidence="8">The sequence shown here is derived from an EMBL/GenBank/DDBJ whole genome shotgun (WGS) entry which is preliminary data.</text>
</comment>
<dbReference type="InterPro" id="IPR050360">
    <property type="entry name" value="MFS_Sugar_Transporters"/>
</dbReference>
<feature type="transmembrane region" description="Helical" evidence="6">
    <location>
        <begin position="448"/>
        <end position="468"/>
    </location>
</feature>
<evidence type="ECO:0000256" key="1">
    <source>
        <dbReference type="ARBA" id="ARBA00004141"/>
    </source>
</evidence>
<dbReference type="InterPro" id="IPR020846">
    <property type="entry name" value="MFS_dom"/>
</dbReference>
<keyword evidence="5 6" id="KW-0472">Membrane</keyword>
<evidence type="ECO:0000256" key="2">
    <source>
        <dbReference type="ARBA" id="ARBA00010992"/>
    </source>
</evidence>
<feature type="transmembrane region" description="Helical" evidence="6">
    <location>
        <begin position="480"/>
        <end position="498"/>
    </location>
</feature>
<feature type="transmembrane region" description="Helical" evidence="6">
    <location>
        <begin position="58"/>
        <end position="74"/>
    </location>
</feature>
<evidence type="ECO:0000313" key="9">
    <source>
        <dbReference type="Proteomes" id="UP001610335"/>
    </source>
</evidence>
<evidence type="ECO:0000256" key="4">
    <source>
        <dbReference type="ARBA" id="ARBA00022989"/>
    </source>
</evidence>
<comment type="similarity">
    <text evidence="2">Belongs to the major facilitator superfamily. Sugar transporter (TC 2.A.1.1) family.</text>
</comment>
<feature type="transmembrane region" description="Helical" evidence="6">
    <location>
        <begin position="352"/>
        <end position="372"/>
    </location>
</feature>
<evidence type="ECO:0000259" key="7">
    <source>
        <dbReference type="PROSITE" id="PS50850"/>
    </source>
</evidence>
<dbReference type="Proteomes" id="UP001610335">
    <property type="component" value="Unassembled WGS sequence"/>
</dbReference>
<dbReference type="SUPFAM" id="SSF103473">
    <property type="entry name" value="MFS general substrate transporter"/>
    <property type="match status" value="1"/>
</dbReference>
<evidence type="ECO:0000256" key="5">
    <source>
        <dbReference type="ARBA" id="ARBA00023136"/>
    </source>
</evidence>
<organism evidence="8 9">
    <name type="scientific">Aspergillus cavernicola</name>
    <dbReference type="NCBI Taxonomy" id="176166"/>
    <lineage>
        <taxon>Eukaryota</taxon>
        <taxon>Fungi</taxon>
        <taxon>Dikarya</taxon>
        <taxon>Ascomycota</taxon>
        <taxon>Pezizomycotina</taxon>
        <taxon>Eurotiomycetes</taxon>
        <taxon>Eurotiomycetidae</taxon>
        <taxon>Eurotiales</taxon>
        <taxon>Aspergillaceae</taxon>
        <taxon>Aspergillus</taxon>
        <taxon>Aspergillus subgen. Nidulantes</taxon>
    </lineage>
</organism>
<dbReference type="InterPro" id="IPR036259">
    <property type="entry name" value="MFS_trans_sf"/>
</dbReference>
<protein>
    <submittedName>
        <fullName evidence="8">General substrate transporter</fullName>
    </submittedName>
</protein>
<dbReference type="InterPro" id="IPR005828">
    <property type="entry name" value="MFS_sugar_transport-like"/>
</dbReference>
<comment type="subcellular location">
    <subcellularLocation>
        <location evidence="1">Membrane</location>
        <topology evidence="1">Multi-pass membrane protein</topology>
    </subcellularLocation>
</comment>
<evidence type="ECO:0000256" key="6">
    <source>
        <dbReference type="SAM" id="Phobius"/>
    </source>
</evidence>
<proteinExistence type="inferred from homology"/>
<dbReference type="PANTHER" id="PTHR48022">
    <property type="entry name" value="PLASTIDIC GLUCOSE TRANSPORTER 4"/>
    <property type="match status" value="1"/>
</dbReference>
<sequence>MAGPIFALKSRTSQKSDNPDRAVHLEDVATAKTIEENENPPTEPAMSITKSLIANPKIILLSMFANIGALMYGYDTMSLSLCLSMSAFGMQFGENTPSGHLIPAYWQSLWNAIPQLTTMVGAWSVGHISDAFGRRLGFFLSGLISSAGVAVLYIADTSPVFLVGKMINGIGLGMALATGQSYVSEIAPLQLRGILLSLYSFCMNLGLMMAASIAFSRLDIPTAASYQVLFAIGWTWAGLLLIFAYTIPESPYHLVRKGNNEKARHALARICNKRADISAKLADVVRVFEHEQLMSGEAKSSSLMDCFRGTNWRRTRIILYCNALSQMIGATFLANAPYFLVMAGMSANNTGMIVEIGLAFAISSSILTWFALGRYGRRNIILFGVALSCIFFLIMGITSCFPSNPKALWAIGISLELTWWTMGPTIGPAMGIAGEVSQVRLRAKSQSVGFAFNYFFSTLWNVVVPYMFNADEGNLGGKLGWIFLATGVISLLVVYFEFPETKDRSYEMLDEMFRQKVSSRRFATWSPSDTYSG</sequence>